<dbReference type="InterPro" id="IPR009009">
    <property type="entry name" value="RlpA-like_DPBB"/>
</dbReference>
<organism evidence="4 5">
    <name type="scientific">Armillaria tabescens</name>
    <name type="common">Ringless honey mushroom</name>
    <name type="synonym">Agaricus tabescens</name>
    <dbReference type="NCBI Taxonomy" id="1929756"/>
    <lineage>
        <taxon>Eukaryota</taxon>
        <taxon>Fungi</taxon>
        <taxon>Dikarya</taxon>
        <taxon>Basidiomycota</taxon>
        <taxon>Agaricomycotina</taxon>
        <taxon>Agaricomycetes</taxon>
        <taxon>Agaricomycetidae</taxon>
        <taxon>Agaricales</taxon>
        <taxon>Marasmiineae</taxon>
        <taxon>Physalacriaceae</taxon>
        <taxon>Desarmillaria</taxon>
    </lineage>
</organism>
<dbReference type="SUPFAM" id="SSF50685">
    <property type="entry name" value="Barwin-like endoglucanases"/>
    <property type="match status" value="1"/>
</dbReference>
<evidence type="ECO:0000256" key="2">
    <source>
        <dbReference type="SAM" id="SignalP"/>
    </source>
</evidence>
<keyword evidence="5" id="KW-1185">Reference proteome</keyword>
<evidence type="ECO:0000256" key="1">
    <source>
        <dbReference type="ARBA" id="ARBA00022729"/>
    </source>
</evidence>
<evidence type="ECO:0000313" key="4">
    <source>
        <dbReference type="EMBL" id="KAK0455778.1"/>
    </source>
</evidence>
<dbReference type="Pfam" id="PF03330">
    <property type="entry name" value="DPBB_1"/>
    <property type="match status" value="1"/>
</dbReference>
<dbReference type="InterPro" id="IPR036908">
    <property type="entry name" value="RlpA-like_sf"/>
</dbReference>
<evidence type="ECO:0000313" key="5">
    <source>
        <dbReference type="Proteomes" id="UP001175211"/>
    </source>
</evidence>
<protein>
    <submittedName>
        <fullName evidence="4">Barwin-like endoglucanase</fullName>
    </submittedName>
</protein>
<name>A0AA39N356_ARMTA</name>
<dbReference type="Proteomes" id="UP001175211">
    <property type="component" value="Unassembled WGS sequence"/>
</dbReference>
<feature type="domain" description="RlpA-like protein double-psi beta-barrel" evidence="3">
    <location>
        <begin position="59"/>
        <end position="122"/>
    </location>
</feature>
<dbReference type="PANTHER" id="PTHR31836:SF28">
    <property type="entry name" value="SRCR DOMAIN-CONTAINING PROTEIN-RELATED"/>
    <property type="match status" value="1"/>
</dbReference>
<evidence type="ECO:0000259" key="3">
    <source>
        <dbReference type="Pfam" id="PF03330"/>
    </source>
</evidence>
<dbReference type="GeneID" id="85366138"/>
<proteinExistence type="predicted"/>
<dbReference type="PANTHER" id="PTHR31836">
    <property type="match status" value="1"/>
</dbReference>
<feature type="chain" id="PRO_5041276942" evidence="2">
    <location>
        <begin position="20"/>
        <end position="133"/>
    </location>
</feature>
<comment type="caution">
    <text evidence="4">The sequence shown here is derived from an EMBL/GenBank/DDBJ whole genome shotgun (WGS) entry which is preliminary data.</text>
</comment>
<dbReference type="EMBL" id="JAUEPS010000024">
    <property type="protein sequence ID" value="KAK0455778.1"/>
    <property type="molecule type" value="Genomic_DNA"/>
</dbReference>
<keyword evidence="1 2" id="KW-0732">Signal</keyword>
<dbReference type="RefSeq" id="XP_060329288.1">
    <property type="nucleotide sequence ID" value="XM_060482590.1"/>
</dbReference>
<dbReference type="Gene3D" id="2.40.40.10">
    <property type="entry name" value="RlpA-like domain"/>
    <property type="match status" value="1"/>
</dbReference>
<dbReference type="AlphaFoldDB" id="A0AA39N356"/>
<dbReference type="InterPro" id="IPR051477">
    <property type="entry name" value="Expansin_CellWall"/>
</dbReference>
<accession>A0AA39N356</accession>
<sequence length="133" mass="14031">MMFFARILTFLSVTALLSAALPLVPRANVGEGTWYYPGLGSCGITNTASDMIVAVSHSLYDSYPGATANPNLNPICNKRLVATHGGKSVTVTVTDKCMGCAGMYDLDFSPTAFSQLASTSVGRLTGVSWNWVA</sequence>
<reference evidence="4" key="1">
    <citation type="submission" date="2023-06" db="EMBL/GenBank/DDBJ databases">
        <authorList>
            <consortium name="Lawrence Berkeley National Laboratory"/>
            <person name="Ahrendt S."/>
            <person name="Sahu N."/>
            <person name="Indic B."/>
            <person name="Wong-Bajracharya J."/>
            <person name="Merenyi Z."/>
            <person name="Ke H.-M."/>
            <person name="Monk M."/>
            <person name="Kocsube S."/>
            <person name="Drula E."/>
            <person name="Lipzen A."/>
            <person name="Balint B."/>
            <person name="Henrissat B."/>
            <person name="Andreopoulos B."/>
            <person name="Martin F.M."/>
            <person name="Harder C.B."/>
            <person name="Rigling D."/>
            <person name="Ford K.L."/>
            <person name="Foster G.D."/>
            <person name="Pangilinan J."/>
            <person name="Papanicolaou A."/>
            <person name="Barry K."/>
            <person name="LaButti K."/>
            <person name="Viragh M."/>
            <person name="Koriabine M."/>
            <person name="Yan M."/>
            <person name="Riley R."/>
            <person name="Champramary S."/>
            <person name="Plett K.L."/>
            <person name="Tsai I.J."/>
            <person name="Slot J."/>
            <person name="Sipos G."/>
            <person name="Plett J."/>
            <person name="Nagy L.G."/>
            <person name="Grigoriev I.V."/>
        </authorList>
    </citation>
    <scope>NUCLEOTIDE SEQUENCE</scope>
    <source>
        <strain evidence="4">CCBAS 213</strain>
    </source>
</reference>
<dbReference type="CDD" id="cd22191">
    <property type="entry name" value="DPBB_RlpA_EXP_N-like"/>
    <property type="match status" value="1"/>
</dbReference>
<feature type="signal peptide" evidence="2">
    <location>
        <begin position="1"/>
        <end position="19"/>
    </location>
</feature>
<gene>
    <name evidence="4" type="ORF">EV420DRAFT_559632</name>
</gene>